<reference evidence="1 2" key="1">
    <citation type="submission" date="2020-08" db="EMBL/GenBank/DDBJ databases">
        <title>A Genomic Blueprint of the Chicken Gut Microbiome.</title>
        <authorList>
            <person name="Gilroy R."/>
            <person name="Ravi A."/>
            <person name="Getino M."/>
            <person name="Pursley I."/>
            <person name="Horton D.L."/>
            <person name="Alikhan N.-F."/>
            <person name="Baker D."/>
            <person name="Gharbi K."/>
            <person name="Hall N."/>
            <person name="Watson M."/>
            <person name="Adriaenssens E.M."/>
            <person name="Foster-Nyarko E."/>
            <person name="Jarju S."/>
            <person name="Secka A."/>
            <person name="Antonio M."/>
            <person name="Oren A."/>
            <person name="Chaudhuri R."/>
            <person name="La Ragione R.M."/>
            <person name="Hildebrand F."/>
            <person name="Pallen M.J."/>
        </authorList>
    </citation>
    <scope>NUCLEOTIDE SEQUENCE [LARGE SCALE GENOMIC DNA]</scope>
    <source>
        <strain evidence="1 2">N37</strain>
    </source>
</reference>
<organism evidence="1 2">
    <name type="scientific">Clostridium faecium</name>
    <dbReference type="NCBI Taxonomy" id="2762223"/>
    <lineage>
        <taxon>Bacteria</taxon>
        <taxon>Bacillati</taxon>
        <taxon>Bacillota</taxon>
        <taxon>Clostridia</taxon>
        <taxon>Eubacteriales</taxon>
        <taxon>Clostridiaceae</taxon>
        <taxon>Clostridium</taxon>
    </lineage>
</organism>
<gene>
    <name evidence="1" type="ORF">H9637_16790</name>
</gene>
<sequence>MNEETLQTAVVRAINELLANKEPFLSTLQKNIATVLNEKNDNATDDIDRKLEELQQQLLIQAKSKNDYEDVADEIYRLRELKQNALVENAEREGKRQRIAEMTDFFNEQSCELEEYDEQLVRRLIEKVTIHDGRVEVEFKSGISIDIEN</sequence>
<protein>
    <submittedName>
        <fullName evidence="1">DNA recombinase</fullName>
    </submittedName>
</protein>
<dbReference type="EMBL" id="JACSQB010000163">
    <property type="protein sequence ID" value="MBD8048666.1"/>
    <property type="molecule type" value="Genomic_DNA"/>
</dbReference>
<dbReference type="Proteomes" id="UP000627166">
    <property type="component" value="Unassembled WGS sequence"/>
</dbReference>
<evidence type="ECO:0000313" key="2">
    <source>
        <dbReference type="Proteomes" id="UP000627166"/>
    </source>
</evidence>
<dbReference type="InterPro" id="IPR037285">
    <property type="entry name" value="TM0693-like_sf"/>
</dbReference>
<evidence type="ECO:0000313" key="1">
    <source>
        <dbReference type="EMBL" id="MBD8048666.1"/>
    </source>
</evidence>
<proteinExistence type="predicted"/>
<name>A0ABR8YWK3_9CLOT</name>
<keyword evidence="2" id="KW-1185">Reference proteome</keyword>
<comment type="caution">
    <text evidence="1">The sequence shown here is derived from an EMBL/GenBank/DDBJ whole genome shotgun (WGS) entry which is preliminary data.</text>
</comment>
<accession>A0ABR8YWK3</accession>
<dbReference type="SUPFAM" id="SSF140560">
    <property type="entry name" value="TM0693-like"/>
    <property type="match status" value="1"/>
</dbReference>